<evidence type="ECO:0000313" key="3">
    <source>
        <dbReference type="Proteomes" id="UP001632038"/>
    </source>
</evidence>
<keyword evidence="3" id="KW-1185">Reference proteome</keyword>
<organism evidence="2 3">
    <name type="scientific">Castilleja foliolosa</name>
    <dbReference type="NCBI Taxonomy" id="1961234"/>
    <lineage>
        <taxon>Eukaryota</taxon>
        <taxon>Viridiplantae</taxon>
        <taxon>Streptophyta</taxon>
        <taxon>Embryophyta</taxon>
        <taxon>Tracheophyta</taxon>
        <taxon>Spermatophyta</taxon>
        <taxon>Magnoliopsida</taxon>
        <taxon>eudicotyledons</taxon>
        <taxon>Gunneridae</taxon>
        <taxon>Pentapetalae</taxon>
        <taxon>asterids</taxon>
        <taxon>lamiids</taxon>
        <taxon>Lamiales</taxon>
        <taxon>Orobanchaceae</taxon>
        <taxon>Pedicularideae</taxon>
        <taxon>Castillejinae</taxon>
        <taxon>Castilleja</taxon>
    </lineage>
</organism>
<evidence type="ECO:0000313" key="2">
    <source>
        <dbReference type="EMBL" id="KAL3651455.1"/>
    </source>
</evidence>
<dbReference type="AlphaFoldDB" id="A0ABD3EAJ2"/>
<sequence>MSNKHRPKADDGGGGGAGDEEGNGPTNPKEKKCPGCGKKARRFSFIRLRKKKQIGVNVNPGCWGRKLIGCACLKQPRTLDSSGESPESDPNSREFTFDMFSISNFAKKCSSDLWNDDLSFQVAECEKRRIKRQATASLLAKMVARVEILKLILKPKLWVRFLTGE</sequence>
<accession>A0ABD3EAJ2</accession>
<gene>
    <name evidence="2" type="ORF">CASFOL_004457</name>
</gene>
<feature type="region of interest" description="Disordered" evidence="1">
    <location>
        <begin position="1"/>
        <end position="37"/>
    </location>
</feature>
<reference evidence="3" key="1">
    <citation type="journal article" date="2024" name="IScience">
        <title>Strigolactones Initiate the Formation of Haustorium-like Structures in Castilleja.</title>
        <authorList>
            <person name="Buerger M."/>
            <person name="Peterson D."/>
            <person name="Chory J."/>
        </authorList>
    </citation>
    <scope>NUCLEOTIDE SEQUENCE [LARGE SCALE GENOMIC DNA]</scope>
</reference>
<dbReference type="Proteomes" id="UP001632038">
    <property type="component" value="Unassembled WGS sequence"/>
</dbReference>
<dbReference type="EMBL" id="JAVIJP010000006">
    <property type="protein sequence ID" value="KAL3651455.1"/>
    <property type="molecule type" value="Genomic_DNA"/>
</dbReference>
<proteinExistence type="predicted"/>
<protein>
    <submittedName>
        <fullName evidence="2">Uncharacterized protein</fullName>
    </submittedName>
</protein>
<comment type="caution">
    <text evidence="2">The sequence shown here is derived from an EMBL/GenBank/DDBJ whole genome shotgun (WGS) entry which is preliminary data.</text>
</comment>
<evidence type="ECO:0000256" key="1">
    <source>
        <dbReference type="SAM" id="MobiDB-lite"/>
    </source>
</evidence>
<name>A0ABD3EAJ2_9LAMI</name>